<dbReference type="SMART" id="SM01099">
    <property type="entry name" value="CPW_WPC"/>
    <property type="match status" value="10"/>
</dbReference>
<reference evidence="4 5" key="1">
    <citation type="submission" date="2014-03" db="EMBL/GenBank/DDBJ databases">
        <title>The Genome Sequence of Plasmodium fragile nilgiri.</title>
        <authorList>
            <consortium name="The Broad Institute Genomics Platform"/>
            <consortium name="The Broad Institute Genome Sequencing Center for Infectious Disease"/>
            <person name="Neafsey D."/>
            <person name="Duraisingh M."/>
            <person name="Young S.K."/>
            <person name="Zeng Q."/>
            <person name="Gargeya S."/>
            <person name="Abouelleil A."/>
            <person name="Alvarado L."/>
            <person name="Chapman S.B."/>
            <person name="Gainer-Dewar J."/>
            <person name="Goldberg J."/>
            <person name="Griggs A."/>
            <person name="Gujja S."/>
            <person name="Hansen M."/>
            <person name="Howarth C."/>
            <person name="Imamovic A."/>
            <person name="Larimer J."/>
            <person name="Pearson M."/>
            <person name="Poon T.W."/>
            <person name="Priest M."/>
            <person name="Roberts A."/>
            <person name="Saif S."/>
            <person name="Shea T."/>
            <person name="Sykes S."/>
            <person name="Wortman J."/>
            <person name="Nusbaum C."/>
            <person name="Birren B."/>
        </authorList>
    </citation>
    <scope>NUCLEOTIDE SEQUENCE [LARGE SCALE GENOMIC DNA]</scope>
    <source>
        <strain evidence="5">nilgiri</strain>
    </source>
</reference>
<feature type="domain" description="CPW-WPC" evidence="3">
    <location>
        <begin position="225"/>
        <end position="285"/>
    </location>
</feature>
<dbReference type="Pfam" id="PF09717">
    <property type="entry name" value="CPW_WPC"/>
    <property type="match status" value="9"/>
</dbReference>
<dbReference type="OrthoDB" id="359569at2759"/>
<feature type="compositionally biased region" description="Polar residues" evidence="1">
    <location>
        <begin position="562"/>
        <end position="573"/>
    </location>
</feature>
<feature type="chain" id="PRO_5002343747" description="CPW-WPC domain-containing protein" evidence="2">
    <location>
        <begin position="19"/>
        <end position="1071"/>
    </location>
</feature>
<dbReference type="Proteomes" id="UP000054561">
    <property type="component" value="Unassembled WGS sequence"/>
</dbReference>
<dbReference type="VEuPathDB" id="PlasmoDB:AK88_01600"/>
<feature type="domain" description="CPW-WPC" evidence="3">
    <location>
        <begin position="289"/>
        <end position="357"/>
    </location>
</feature>
<feature type="domain" description="CPW-WPC" evidence="3">
    <location>
        <begin position="165"/>
        <end position="224"/>
    </location>
</feature>
<feature type="domain" description="CPW-WPC" evidence="3">
    <location>
        <begin position="885"/>
        <end position="945"/>
    </location>
</feature>
<evidence type="ECO:0000256" key="1">
    <source>
        <dbReference type="SAM" id="MobiDB-lite"/>
    </source>
</evidence>
<evidence type="ECO:0000313" key="4">
    <source>
        <dbReference type="EMBL" id="KJP88719.1"/>
    </source>
</evidence>
<dbReference type="EMBL" id="KQ001658">
    <property type="protein sequence ID" value="KJP88719.1"/>
    <property type="molecule type" value="Genomic_DNA"/>
</dbReference>
<accession>A0A0D9QNU8</accession>
<keyword evidence="5" id="KW-1185">Reference proteome</keyword>
<dbReference type="OMA" id="CPYNWLL"/>
<name>A0A0D9QNU8_PLAFR</name>
<gene>
    <name evidence="4" type="ORF">AK88_01600</name>
</gene>
<dbReference type="GeneID" id="24266914"/>
<feature type="signal peptide" evidence="2">
    <location>
        <begin position="1"/>
        <end position="18"/>
    </location>
</feature>
<dbReference type="RefSeq" id="XP_012334658.1">
    <property type="nucleotide sequence ID" value="XM_012479235.1"/>
</dbReference>
<feature type="domain" description="CPW-WPC" evidence="3">
    <location>
        <begin position="362"/>
        <end position="420"/>
    </location>
</feature>
<feature type="domain" description="CPW-WPC" evidence="3">
    <location>
        <begin position="102"/>
        <end position="163"/>
    </location>
</feature>
<sequence>MAPCKLFTTVLLLAVLGARPPSVFPPFGDATRTGEGTLVGELNVGGETGQFDDLSRFSRELLEPLSRFLKSVPAAALREKVKTQVTKAAESLDLPNPDEEACEINYAELCPAGWGDWGNGDNCISPVTYHGPCKNKMVSFVNSTPTEKYKFCIKCDVSWPCLHRCGEEDLLEECPEGWTLEGKICHAPKSYIGKCVRKKIFTNFSREEKKAWADACDIRWPCKKKNYNFDELCPHNWMPTPDNKHCSANSSYVGPCGSILYLYNLKEEEKRFLMNKCNVEWPVRGSEEESKGNDFVCPLGWRIHTSHNKGGGTTCSPPNSYNGPCTQSEEIKNISFEHMSKEEKYELSRRCDFMWPSTFDRYQNFELACPYNWVLVDAVEHICAAPVEYTEPCNNISSFKGYTHEMKAAWAARCKAPFVNEATFQMGRKYKKGKKIFGLNRDVNSSNILLAHAPWLRDGPIGSATSNYHRGDRSSATNRQFLPNHDESLMRRSGGALLPLTERSNEDPPHEFILSDKKITELLLLKQASTDHELRRSIDEVVQMLRRGYSPRGANAFSFLQVRSKQPHSSRSTKASHKQLDMASSIVETAETQLGQNDTYEESPPHGSDAPLRAEIQHLSEMKNLYKNYQLDKADQSYYEHMCLEKNYSECPVGWTKLSAKQCMAPSWYRTNVHKCSSMINLNDLTRSLYDVAHDMSFISFDEEKIKKLEKKCGLEFPCKDCERDYVQVSCPLGWTETNDEWCEAPADYPPHLKEICGTNVNFKYATPLIRRNWSLLCRSDWPCFSPCEKNYGAVCPVGYELINERLDAVGGGTIHVCVNRSWAPSRVEDAHIEAGRVHAAHVEVGQVEDNWTNACLVIEVYNSVEIKKQIERKCRIIWPCLEKCVQDYHQTCPYNWLLKENNCIAPYHYSPPQGCSKSFAVRSFSSFNKYLFSNKCFAPWPCINACQQDWSQPCPAHWALVTRRNGKSVVDQKTASSSSHFCKPLKRYMHRGVCTDEYYDLTTFTFLQKQEFSHRCGVRWPCGSSSSQLYSPNWQSEKVYKDVGFQRLRTLRFYDTHYASRYAKLGSSFF</sequence>
<keyword evidence="2" id="KW-0732">Signal</keyword>
<organism evidence="4 5">
    <name type="scientific">Plasmodium fragile</name>
    <dbReference type="NCBI Taxonomy" id="5857"/>
    <lineage>
        <taxon>Eukaryota</taxon>
        <taxon>Sar</taxon>
        <taxon>Alveolata</taxon>
        <taxon>Apicomplexa</taxon>
        <taxon>Aconoidasida</taxon>
        <taxon>Haemosporida</taxon>
        <taxon>Plasmodiidae</taxon>
        <taxon>Plasmodium</taxon>
        <taxon>Plasmodium (Plasmodium)</taxon>
    </lineage>
</organism>
<dbReference type="NCBIfam" id="TIGR01492">
    <property type="entry name" value="CPW_WPC"/>
    <property type="match status" value="7"/>
</dbReference>
<feature type="domain" description="CPW-WPC" evidence="3">
    <location>
        <begin position="722"/>
        <end position="786"/>
    </location>
</feature>
<evidence type="ECO:0000259" key="3">
    <source>
        <dbReference type="SMART" id="SM01099"/>
    </source>
</evidence>
<evidence type="ECO:0000256" key="2">
    <source>
        <dbReference type="SAM" id="SignalP"/>
    </source>
</evidence>
<feature type="domain" description="CPW-WPC" evidence="3">
    <location>
        <begin position="947"/>
        <end position="1025"/>
    </location>
</feature>
<feature type="region of interest" description="Disordered" evidence="1">
    <location>
        <begin position="562"/>
        <end position="582"/>
    </location>
</feature>
<dbReference type="InterPro" id="IPR006387">
    <property type="entry name" value="CPW_WPC_dom"/>
</dbReference>
<feature type="domain" description="CPW-WPC" evidence="3">
    <location>
        <begin position="788"/>
        <end position="883"/>
    </location>
</feature>
<proteinExistence type="predicted"/>
<protein>
    <recommendedName>
        <fullName evidence="3">CPW-WPC domain-containing protein</fullName>
    </recommendedName>
</protein>
<evidence type="ECO:0000313" key="5">
    <source>
        <dbReference type="Proteomes" id="UP000054561"/>
    </source>
</evidence>
<dbReference type="AlphaFoldDB" id="A0A0D9QNU8"/>
<feature type="domain" description="CPW-WPC" evidence="3">
    <location>
        <begin position="643"/>
        <end position="721"/>
    </location>
</feature>